<protein>
    <recommendedName>
        <fullName evidence="8">Methylenetetrahydrofolate reductase</fullName>
    </recommendedName>
</protein>
<comment type="pathway">
    <text evidence="2 8">One-carbon metabolism; tetrahydrofolate interconversion.</text>
</comment>
<dbReference type="Gene3D" id="3.20.20.220">
    <property type="match status" value="1"/>
</dbReference>
<comment type="cofactor">
    <cofactor evidence="1 8">
        <name>FAD</name>
        <dbReference type="ChEBI" id="CHEBI:57692"/>
    </cofactor>
</comment>
<dbReference type="GO" id="GO:0009086">
    <property type="term" value="P:methionine biosynthetic process"/>
    <property type="evidence" value="ECO:0007669"/>
    <property type="project" value="TreeGrafter"/>
</dbReference>
<keyword evidence="10" id="KW-1185">Reference proteome</keyword>
<dbReference type="GO" id="GO:0071949">
    <property type="term" value="F:FAD binding"/>
    <property type="evidence" value="ECO:0007669"/>
    <property type="project" value="TreeGrafter"/>
</dbReference>
<comment type="caution">
    <text evidence="9">The sequence shown here is derived from an EMBL/GenBank/DDBJ whole genome shotgun (WGS) entry which is preliminary data.</text>
</comment>
<evidence type="ECO:0000256" key="1">
    <source>
        <dbReference type="ARBA" id="ARBA00001974"/>
    </source>
</evidence>
<dbReference type="AlphaFoldDB" id="A0A9W6W6S7"/>
<dbReference type="InterPro" id="IPR003171">
    <property type="entry name" value="Mehydrof_redctse-like"/>
</dbReference>
<comment type="similarity">
    <text evidence="3 8">Belongs to the methylenetetrahydrofolate reductase family.</text>
</comment>
<proteinExistence type="inferred from homology"/>
<dbReference type="SUPFAM" id="SSF51730">
    <property type="entry name" value="FAD-linked oxidoreductase"/>
    <property type="match status" value="1"/>
</dbReference>
<evidence type="ECO:0000256" key="6">
    <source>
        <dbReference type="ARBA" id="ARBA00023002"/>
    </source>
</evidence>
<dbReference type="Proteomes" id="UP001165074">
    <property type="component" value="Unassembled WGS sequence"/>
</dbReference>
<keyword evidence="5 8" id="KW-0274">FAD</keyword>
<dbReference type="PANTHER" id="PTHR45754:SF3">
    <property type="entry name" value="METHYLENETETRAHYDROFOLATE REDUCTASE (NADPH)"/>
    <property type="match status" value="1"/>
</dbReference>
<gene>
    <name evidence="9" type="ORF">Airi02_102450</name>
</gene>
<evidence type="ECO:0000256" key="7">
    <source>
        <dbReference type="ARBA" id="ARBA00048628"/>
    </source>
</evidence>
<dbReference type="Pfam" id="PF02219">
    <property type="entry name" value="MTHFR"/>
    <property type="match status" value="1"/>
</dbReference>
<organism evidence="9 10">
    <name type="scientific">Actinoallomurus iriomotensis</name>
    <dbReference type="NCBI Taxonomy" id="478107"/>
    <lineage>
        <taxon>Bacteria</taxon>
        <taxon>Bacillati</taxon>
        <taxon>Actinomycetota</taxon>
        <taxon>Actinomycetes</taxon>
        <taxon>Streptosporangiales</taxon>
        <taxon>Thermomonosporaceae</taxon>
        <taxon>Actinoallomurus</taxon>
    </lineage>
</organism>
<name>A0A9W6W6S7_9ACTN</name>
<dbReference type="GO" id="GO:0035999">
    <property type="term" value="P:tetrahydrofolate interconversion"/>
    <property type="evidence" value="ECO:0007669"/>
    <property type="project" value="TreeGrafter"/>
</dbReference>
<keyword evidence="6 8" id="KW-0560">Oxidoreductase</keyword>
<evidence type="ECO:0000256" key="2">
    <source>
        <dbReference type="ARBA" id="ARBA00004777"/>
    </source>
</evidence>
<evidence type="ECO:0000256" key="3">
    <source>
        <dbReference type="ARBA" id="ARBA00006743"/>
    </source>
</evidence>
<keyword evidence="4 8" id="KW-0285">Flavoprotein</keyword>
<dbReference type="PANTHER" id="PTHR45754">
    <property type="entry name" value="METHYLENETETRAHYDROFOLATE REDUCTASE"/>
    <property type="match status" value="1"/>
</dbReference>
<dbReference type="GO" id="GO:0106312">
    <property type="term" value="F:methylenetetrahydrofolate reductase (NADH) activity"/>
    <property type="evidence" value="ECO:0007669"/>
    <property type="project" value="UniProtKB-EC"/>
</dbReference>
<sequence length="284" mass="30273">MSSRGSVHAAVRSLVGAADIEVIPLKGAEEKVRAVPPGATITITCSPKFGLQRTLDHSARAVRAGYRVVPHLAARQVADEAELRAFVSRLAELGITGLYVIGGDAEKPAGEYSEAAEILDALAGMDHGLTSIGIACYPEGHPKIGDEALLAALHRKQPHAHYMVSQLCFDPGALAGWLRRIRAEGIALPLHIGLAAPMNMRKLAELSLRIGVGASIRYLSKQHGIVGGMLRGSSYRPEDLLLAMGDTLTDPQMRVDALHMFSFNQVDATVAWQQRIAGDTAAHA</sequence>
<accession>A0A9W6W6S7</accession>
<evidence type="ECO:0000313" key="9">
    <source>
        <dbReference type="EMBL" id="GLY92317.1"/>
    </source>
</evidence>
<evidence type="ECO:0000256" key="8">
    <source>
        <dbReference type="RuleBase" id="RU003862"/>
    </source>
</evidence>
<evidence type="ECO:0000256" key="4">
    <source>
        <dbReference type="ARBA" id="ARBA00022630"/>
    </source>
</evidence>
<dbReference type="GO" id="GO:0005829">
    <property type="term" value="C:cytosol"/>
    <property type="evidence" value="ECO:0007669"/>
    <property type="project" value="TreeGrafter"/>
</dbReference>
<evidence type="ECO:0000313" key="10">
    <source>
        <dbReference type="Proteomes" id="UP001165074"/>
    </source>
</evidence>
<reference evidence="9" key="1">
    <citation type="submission" date="2023-03" db="EMBL/GenBank/DDBJ databases">
        <title>Actinoallomurus iriomotensis NBRC 103684.</title>
        <authorList>
            <person name="Ichikawa N."/>
            <person name="Sato H."/>
            <person name="Tonouchi N."/>
        </authorList>
    </citation>
    <scope>NUCLEOTIDE SEQUENCE</scope>
    <source>
        <strain evidence="9">NBRC 103684</strain>
    </source>
</reference>
<dbReference type="EMBL" id="BSTK01000027">
    <property type="protein sequence ID" value="GLY92317.1"/>
    <property type="molecule type" value="Genomic_DNA"/>
</dbReference>
<dbReference type="RefSeq" id="WP_285584422.1">
    <property type="nucleotide sequence ID" value="NZ_BSTK01000027.1"/>
</dbReference>
<evidence type="ECO:0000256" key="5">
    <source>
        <dbReference type="ARBA" id="ARBA00022827"/>
    </source>
</evidence>
<dbReference type="InterPro" id="IPR029041">
    <property type="entry name" value="FAD-linked_oxidoreductase-like"/>
</dbReference>
<comment type="catalytic activity">
    <reaction evidence="7">
        <text>(6S)-5-methyl-5,6,7,8-tetrahydrofolate + NAD(+) = (6R)-5,10-methylene-5,6,7,8-tetrahydrofolate + NADH + H(+)</text>
        <dbReference type="Rhea" id="RHEA:19821"/>
        <dbReference type="ChEBI" id="CHEBI:15378"/>
        <dbReference type="ChEBI" id="CHEBI:15636"/>
        <dbReference type="ChEBI" id="CHEBI:18608"/>
        <dbReference type="ChEBI" id="CHEBI:57540"/>
        <dbReference type="ChEBI" id="CHEBI:57945"/>
        <dbReference type="EC" id="1.5.1.54"/>
    </reaction>
    <physiologicalReaction direction="right-to-left" evidence="7">
        <dbReference type="Rhea" id="RHEA:19823"/>
    </physiologicalReaction>
</comment>